<evidence type="ECO:0000313" key="1">
    <source>
        <dbReference type="EMBL" id="KAL2539942.1"/>
    </source>
</evidence>
<dbReference type="SUPFAM" id="SSF53686">
    <property type="entry name" value="Tryptophan synthase beta subunit-like PLP-dependent enzymes"/>
    <property type="match status" value="1"/>
</dbReference>
<dbReference type="Gene3D" id="3.40.50.1100">
    <property type="match status" value="1"/>
</dbReference>
<sequence length="107" mass="12153">MCKELGLVDRIPRFICAQAVNANPLYLHFKSGWKEFKHVKAGTTFASAIQIGVSIDRAVFAFKNSNRIVEEATEEKLLDAMCLGVGWVGKDYSFFLLEKNTYLYKIK</sequence>
<protein>
    <submittedName>
        <fullName evidence="1">Threonine synthase 1</fullName>
    </submittedName>
</protein>
<gene>
    <name evidence="1" type="ORF">Adt_00920</name>
</gene>
<comment type="caution">
    <text evidence="1">The sequence shown here is derived from an EMBL/GenBank/DDBJ whole genome shotgun (WGS) entry which is preliminary data.</text>
</comment>
<evidence type="ECO:0000313" key="2">
    <source>
        <dbReference type="Proteomes" id="UP001604336"/>
    </source>
</evidence>
<dbReference type="Proteomes" id="UP001604336">
    <property type="component" value="Unassembled WGS sequence"/>
</dbReference>
<dbReference type="EMBL" id="JBFOLK010000001">
    <property type="protein sequence ID" value="KAL2539942.1"/>
    <property type="molecule type" value="Genomic_DNA"/>
</dbReference>
<proteinExistence type="predicted"/>
<dbReference type="InterPro" id="IPR036052">
    <property type="entry name" value="TrpB-like_PALP_sf"/>
</dbReference>
<keyword evidence="2" id="KW-1185">Reference proteome</keyword>
<name>A0ABD1VRG0_9LAMI</name>
<accession>A0ABD1VRG0</accession>
<reference evidence="2" key="1">
    <citation type="submission" date="2024-07" db="EMBL/GenBank/DDBJ databases">
        <title>Two chromosome-level genome assemblies of Korean endemic species Abeliophyllum distichum and Forsythia ovata (Oleaceae).</title>
        <authorList>
            <person name="Jang H."/>
        </authorList>
    </citation>
    <scope>NUCLEOTIDE SEQUENCE [LARGE SCALE GENOMIC DNA]</scope>
</reference>
<organism evidence="1 2">
    <name type="scientific">Abeliophyllum distichum</name>
    <dbReference type="NCBI Taxonomy" id="126358"/>
    <lineage>
        <taxon>Eukaryota</taxon>
        <taxon>Viridiplantae</taxon>
        <taxon>Streptophyta</taxon>
        <taxon>Embryophyta</taxon>
        <taxon>Tracheophyta</taxon>
        <taxon>Spermatophyta</taxon>
        <taxon>Magnoliopsida</taxon>
        <taxon>eudicotyledons</taxon>
        <taxon>Gunneridae</taxon>
        <taxon>Pentapetalae</taxon>
        <taxon>asterids</taxon>
        <taxon>lamiids</taxon>
        <taxon>Lamiales</taxon>
        <taxon>Oleaceae</taxon>
        <taxon>Forsythieae</taxon>
        <taxon>Abeliophyllum</taxon>
    </lineage>
</organism>
<dbReference type="AlphaFoldDB" id="A0ABD1VRG0"/>